<feature type="binding site" evidence="19">
    <location>
        <position position="218"/>
    </location>
    <ligand>
        <name>Zn(2+)</name>
        <dbReference type="ChEBI" id="CHEBI:29105"/>
        <label>2</label>
        <note>catalytic</note>
    </ligand>
</feature>
<dbReference type="InterPro" id="IPR033739">
    <property type="entry name" value="M10A_MMP"/>
</dbReference>
<keyword evidence="12" id="KW-0482">Metalloprotease</keyword>
<evidence type="ECO:0000256" key="16">
    <source>
        <dbReference type="ARBA" id="ARBA00036005"/>
    </source>
</evidence>
<keyword evidence="3" id="KW-0964">Secreted</keyword>
<evidence type="ECO:0000256" key="5">
    <source>
        <dbReference type="ARBA" id="ARBA00022670"/>
    </source>
</evidence>
<feature type="binding site" evidence="20">
    <location>
        <position position="335"/>
    </location>
    <ligand>
        <name>Ca(2+)</name>
        <dbReference type="ChEBI" id="CHEBI:29108"/>
        <label>4</label>
    </ligand>
</feature>
<organism evidence="28 29">
    <name type="scientific">Albula goreensis</name>
    <dbReference type="NCBI Taxonomy" id="1534307"/>
    <lineage>
        <taxon>Eukaryota</taxon>
        <taxon>Metazoa</taxon>
        <taxon>Chordata</taxon>
        <taxon>Craniata</taxon>
        <taxon>Vertebrata</taxon>
        <taxon>Euteleostomi</taxon>
        <taxon>Actinopterygii</taxon>
        <taxon>Neopterygii</taxon>
        <taxon>Teleostei</taxon>
        <taxon>Albuliformes</taxon>
        <taxon>Albulidae</taxon>
        <taxon>Albula</taxon>
    </lineage>
</organism>
<dbReference type="InterPro" id="IPR036365">
    <property type="entry name" value="PGBD-like_sf"/>
</dbReference>
<dbReference type="InterPro" id="IPR021158">
    <property type="entry name" value="Pept_M10A_Zn_BS"/>
</dbReference>
<reference evidence="28" key="1">
    <citation type="submission" date="2021-01" db="EMBL/GenBank/DDBJ databases">
        <authorList>
            <person name="Zahm M."/>
            <person name="Roques C."/>
            <person name="Cabau C."/>
            <person name="Klopp C."/>
            <person name="Donnadieu C."/>
            <person name="Jouanno E."/>
            <person name="Lampietro C."/>
            <person name="Louis A."/>
            <person name="Herpin A."/>
            <person name="Echchiki A."/>
            <person name="Berthelot C."/>
            <person name="Parey E."/>
            <person name="Roest-Crollius H."/>
            <person name="Braasch I."/>
            <person name="Postlethwait J."/>
            <person name="Bobe J."/>
            <person name="Montfort J."/>
            <person name="Bouchez O."/>
            <person name="Begum T."/>
            <person name="Mejri S."/>
            <person name="Adams A."/>
            <person name="Chen W.-J."/>
            <person name="Guiguen Y."/>
        </authorList>
    </citation>
    <scope>NUCLEOTIDE SEQUENCE</scope>
    <source>
        <tissue evidence="28">Blood</tissue>
    </source>
</reference>
<feature type="binding site" evidence="20">
    <location>
        <position position="174"/>
    </location>
    <ligand>
        <name>Ca(2+)</name>
        <dbReference type="ChEBI" id="CHEBI:29108"/>
        <label>3</label>
    </ligand>
</feature>
<dbReference type="GO" id="GO:0008270">
    <property type="term" value="F:zinc ion binding"/>
    <property type="evidence" value="ECO:0007669"/>
    <property type="project" value="InterPro"/>
</dbReference>
<dbReference type="Pfam" id="PF00413">
    <property type="entry name" value="Peptidase_M10"/>
    <property type="match status" value="1"/>
</dbReference>
<dbReference type="PIRSF" id="PIRSF001191">
    <property type="entry name" value="Peptidase_M10A_matrix"/>
    <property type="match status" value="1"/>
</dbReference>
<evidence type="ECO:0000256" key="10">
    <source>
        <dbReference type="ARBA" id="ARBA00022833"/>
    </source>
</evidence>
<dbReference type="PROSITE" id="PS00546">
    <property type="entry name" value="CYSTEINE_SWITCH"/>
    <property type="match status" value="1"/>
</dbReference>
<dbReference type="AlphaFoldDB" id="A0A8T3E7R9"/>
<evidence type="ECO:0000256" key="20">
    <source>
        <dbReference type="PIRSR" id="PIRSR621190-2"/>
    </source>
</evidence>
<feature type="binding site" evidence="20">
    <location>
        <position position="167"/>
    </location>
    <ligand>
        <name>Zn(2+)</name>
        <dbReference type="ChEBI" id="CHEBI:29105"/>
        <label>1</label>
    </ligand>
</feature>
<feature type="modified residue" description="Phosphotyrosine; by PKDCC" evidence="22">
    <location>
        <position position="366"/>
    </location>
</feature>
<evidence type="ECO:0000256" key="4">
    <source>
        <dbReference type="ARBA" id="ARBA00022530"/>
    </source>
</evidence>
<comment type="similarity">
    <text evidence="2">Belongs to the peptidase M10A family.</text>
</comment>
<feature type="binding site" evidence="20">
    <location>
        <position position="383"/>
    </location>
    <ligand>
        <name>Ca(2+)</name>
        <dbReference type="ChEBI" id="CHEBI:29108"/>
        <label>4</label>
    </ligand>
</feature>
<dbReference type="InterPro" id="IPR021190">
    <property type="entry name" value="Pept_M10A"/>
</dbReference>
<feature type="binding site" evidence="20">
    <location>
        <position position="337"/>
    </location>
    <ligand>
        <name>Ca(2+)</name>
        <dbReference type="ChEBI" id="CHEBI:29108"/>
        <label>5</label>
    </ligand>
</feature>
<feature type="binding site" evidence="20">
    <location>
        <position position="200"/>
    </location>
    <ligand>
        <name>Ca(2+)</name>
        <dbReference type="ChEBI" id="CHEBI:29108"/>
        <label>1</label>
    </ligand>
</feature>
<dbReference type="SMART" id="SM00120">
    <property type="entry name" value="HX"/>
    <property type="match status" value="4"/>
</dbReference>
<evidence type="ECO:0000256" key="17">
    <source>
        <dbReference type="ARBA" id="ARBA00038924"/>
    </source>
</evidence>
<dbReference type="SUPFAM" id="SSF55486">
    <property type="entry name" value="Metalloproteases ('zincins'), catalytic domain"/>
    <property type="match status" value="1"/>
</dbReference>
<keyword evidence="7 26" id="KW-0732">Signal</keyword>
<keyword evidence="5" id="KW-0645">Protease</keyword>
<keyword evidence="13" id="KW-0177">Collagen degradation</keyword>
<keyword evidence="9" id="KW-0378">Hydrolase</keyword>
<evidence type="ECO:0000256" key="15">
    <source>
        <dbReference type="ARBA" id="ARBA00023157"/>
    </source>
</evidence>
<feature type="binding site" evidence="20">
    <location>
        <position position="157"/>
    </location>
    <ligand>
        <name>Ca(2+)</name>
        <dbReference type="ChEBI" id="CHEBI:29108"/>
        <label>2</label>
    </ligand>
</feature>
<evidence type="ECO:0000256" key="25">
    <source>
        <dbReference type="SAM" id="MobiDB-lite"/>
    </source>
</evidence>
<keyword evidence="10 19" id="KW-0862">Zinc</keyword>
<feature type="binding site" evidence="20">
    <location>
        <position position="191"/>
    </location>
    <ligand>
        <name>Ca(2+)</name>
        <dbReference type="ChEBI" id="CHEBI:29108"/>
        <label>2</label>
    </ligand>
</feature>
<dbReference type="SUPFAM" id="SSF50923">
    <property type="entry name" value="Hemopexin-like domain"/>
    <property type="match status" value="1"/>
</dbReference>
<feature type="repeat" description="Hemopexin" evidence="24">
    <location>
        <begin position="331"/>
        <end position="377"/>
    </location>
</feature>
<keyword evidence="29" id="KW-1185">Reference proteome</keyword>
<feature type="repeat" description="Hemopexin" evidence="24">
    <location>
        <begin position="379"/>
        <end position="427"/>
    </location>
</feature>
<name>A0A8T3E7R9_9TELE</name>
<feature type="active site" evidence="18">
    <location>
        <position position="219"/>
    </location>
</feature>
<comment type="caution">
    <text evidence="28">The sequence shown here is derived from an EMBL/GenBank/DDBJ whole genome shotgun (WGS) entry which is preliminary data.</text>
</comment>
<dbReference type="InterPro" id="IPR000585">
    <property type="entry name" value="Hemopexin-like_dom"/>
</dbReference>
<feature type="binding site" evidence="20">
    <location>
        <position position="193"/>
    </location>
    <ligand>
        <name>Ca(2+)</name>
        <dbReference type="ChEBI" id="CHEBI:29108"/>
        <label>2</label>
    </ligand>
</feature>
<feature type="binding site" evidence="20">
    <location>
        <position position="385"/>
    </location>
    <ligand>
        <name>Ca(2+)</name>
        <dbReference type="ChEBI" id="CHEBI:29108"/>
        <label>5</label>
    </ligand>
</feature>
<protein>
    <recommendedName>
        <fullName evidence="17">interstitial collagenase</fullName>
        <ecNumber evidence="17">3.4.24.7</ecNumber>
    </recommendedName>
</protein>
<proteinExistence type="inferred from homology"/>
<evidence type="ECO:0000259" key="27">
    <source>
        <dbReference type="SMART" id="SM00235"/>
    </source>
</evidence>
<feature type="binding site" evidence="20">
    <location>
        <position position="195"/>
    </location>
    <ligand>
        <name>Zn(2+)</name>
        <dbReference type="ChEBI" id="CHEBI:29105"/>
        <label>1</label>
    </ligand>
</feature>
<evidence type="ECO:0000256" key="9">
    <source>
        <dbReference type="ARBA" id="ARBA00022801"/>
    </source>
</evidence>
<dbReference type="Proteomes" id="UP000829720">
    <property type="component" value="Unassembled WGS sequence"/>
</dbReference>
<accession>A0A8T3E7R9</accession>
<dbReference type="GO" id="GO:0006508">
    <property type="term" value="P:proteolysis"/>
    <property type="evidence" value="ECO:0007669"/>
    <property type="project" value="UniProtKB-KW"/>
</dbReference>
<dbReference type="InterPro" id="IPR024079">
    <property type="entry name" value="MetalloPept_cat_dom_sf"/>
</dbReference>
<dbReference type="InterPro" id="IPR006026">
    <property type="entry name" value="Peptidase_Metallo"/>
</dbReference>
<evidence type="ECO:0000256" key="6">
    <source>
        <dbReference type="ARBA" id="ARBA00022723"/>
    </source>
</evidence>
<evidence type="ECO:0000256" key="21">
    <source>
        <dbReference type="PIRSR" id="PIRSR621190-3"/>
    </source>
</evidence>
<dbReference type="SMART" id="SM00235">
    <property type="entry name" value="ZnMc"/>
    <property type="match status" value="1"/>
</dbReference>
<evidence type="ECO:0000256" key="8">
    <source>
        <dbReference type="ARBA" id="ARBA00022737"/>
    </source>
</evidence>
<evidence type="ECO:0000256" key="18">
    <source>
        <dbReference type="PIRSR" id="PIRSR001191-1"/>
    </source>
</evidence>
<dbReference type="SUPFAM" id="SSF47090">
    <property type="entry name" value="PGBD-like"/>
    <property type="match status" value="1"/>
</dbReference>
<feature type="disulfide bond" evidence="21">
    <location>
        <begin position="284"/>
        <end position="471"/>
    </location>
</feature>
<feature type="domain" description="Peptidase metallopeptidase" evidence="27">
    <location>
        <begin position="104"/>
        <end position="264"/>
    </location>
</feature>
<dbReference type="FunFam" id="3.40.390.10:FF:000007">
    <property type="entry name" value="Collagenase 3"/>
    <property type="match status" value="1"/>
</dbReference>
<dbReference type="InterPro" id="IPR036375">
    <property type="entry name" value="Hemopexin-like_dom_sf"/>
</dbReference>
<feature type="binding site" evidence="20">
    <location>
        <position position="123"/>
    </location>
    <ligand>
        <name>Ca(2+)</name>
        <dbReference type="ChEBI" id="CHEBI:29108"/>
        <label>1</label>
    </ligand>
</feature>
<comment type="cofactor">
    <cofactor evidence="20">
        <name>Zn(2+)</name>
        <dbReference type="ChEBI" id="CHEBI:29105"/>
    </cofactor>
    <text evidence="20">Binds 2 Zn(2+) ions per subunit.</text>
</comment>
<dbReference type="EMBL" id="JAERUA010000002">
    <property type="protein sequence ID" value="KAI1903687.1"/>
    <property type="molecule type" value="Genomic_DNA"/>
</dbReference>
<comment type="cofactor">
    <cofactor evidence="20">
        <name>Ca(2+)</name>
        <dbReference type="ChEBI" id="CHEBI:29108"/>
    </cofactor>
    <text evidence="20">Can bind about 5 Ca(2+) ions per subunit.</text>
</comment>
<evidence type="ECO:0000256" key="11">
    <source>
        <dbReference type="ARBA" id="ARBA00022837"/>
    </source>
</evidence>
<evidence type="ECO:0000256" key="22">
    <source>
        <dbReference type="PIRSR" id="PIRSR621190-4"/>
    </source>
</evidence>
<feature type="binding site" evidence="20">
    <location>
        <position position="182"/>
    </location>
    <ligand>
        <name>Zn(2+)</name>
        <dbReference type="ChEBI" id="CHEBI:29105"/>
        <label>1</label>
    </ligand>
</feature>
<dbReference type="Pfam" id="PF01471">
    <property type="entry name" value="PG_binding_1"/>
    <property type="match status" value="1"/>
</dbReference>
<evidence type="ECO:0000256" key="26">
    <source>
        <dbReference type="SAM" id="SignalP"/>
    </source>
</evidence>
<dbReference type="PANTHER" id="PTHR10201">
    <property type="entry name" value="MATRIX METALLOPROTEINASE"/>
    <property type="match status" value="1"/>
</dbReference>
<dbReference type="GO" id="GO:0030198">
    <property type="term" value="P:extracellular matrix organization"/>
    <property type="evidence" value="ECO:0007669"/>
    <property type="project" value="TreeGrafter"/>
</dbReference>
<feature type="binding site" evidence="20">
    <location>
        <position position="169"/>
    </location>
    <ligand>
        <name>Zn(2+)</name>
        <dbReference type="ChEBI" id="CHEBI:29105"/>
        <label>1</label>
    </ligand>
</feature>
<evidence type="ECO:0000313" key="28">
    <source>
        <dbReference type="EMBL" id="KAI1903687.1"/>
    </source>
</evidence>
<evidence type="ECO:0000256" key="12">
    <source>
        <dbReference type="ARBA" id="ARBA00023049"/>
    </source>
</evidence>
<dbReference type="PROSITE" id="PS00024">
    <property type="entry name" value="HEMOPEXIN"/>
    <property type="match status" value="1"/>
</dbReference>
<dbReference type="Gene3D" id="3.40.390.10">
    <property type="entry name" value="Collagenase (Catalytic Domain)"/>
    <property type="match status" value="1"/>
</dbReference>
<dbReference type="GO" id="GO:0030574">
    <property type="term" value="P:collagen catabolic process"/>
    <property type="evidence" value="ECO:0007669"/>
    <property type="project" value="UniProtKB-KW"/>
</dbReference>
<evidence type="ECO:0000256" key="2">
    <source>
        <dbReference type="ARBA" id="ARBA00010370"/>
    </source>
</evidence>
<dbReference type="InterPro" id="IPR002477">
    <property type="entry name" value="Peptidoglycan-bd-like"/>
</dbReference>
<keyword evidence="8" id="KW-0677">Repeat</keyword>
<dbReference type="Pfam" id="PF00045">
    <property type="entry name" value="Hemopexin"/>
    <property type="match status" value="3"/>
</dbReference>
<feature type="binding site" evidence="19">
    <location>
        <position position="222"/>
    </location>
    <ligand>
        <name>Zn(2+)</name>
        <dbReference type="ChEBI" id="CHEBI:29105"/>
        <label>2</label>
        <note>catalytic</note>
    </ligand>
</feature>
<dbReference type="CDD" id="cd00094">
    <property type="entry name" value="HX"/>
    <property type="match status" value="1"/>
</dbReference>
<dbReference type="GO" id="GO:0004222">
    <property type="term" value="F:metalloendopeptidase activity"/>
    <property type="evidence" value="ECO:0007669"/>
    <property type="project" value="UniProtKB-EC"/>
</dbReference>
<feature type="short sequence motif" description="Cysteine switch" evidence="23">
    <location>
        <begin position="89"/>
        <end position="96"/>
    </location>
</feature>
<feature type="repeat" description="Hemopexin" evidence="24">
    <location>
        <begin position="281"/>
        <end position="330"/>
    </location>
</feature>
<evidence type="ECO:0000256" key="7">
    <source>
        <dbReference type="ARBA" id="ARBA00022729"/>
    </source>
</evidence>
<feature type="binding site" evidence="20">
    <location>
        <position position="175"/>
    </location>
    <ligand>
        <name>Ca(2+)</name>
        <dbReference type="ChEBI" id="CHEBI:29108"/>
        <label>3</label>
    </ligand>
</feature>
<feature type="region of interest" description="Disordered" evidence="25">
    <location>
        <begin position="259"/>
        <end position="283"/>
    </location>
</feature>
<dbReference type="PROSITE" id="PS51642">
    <property type="entry name" value="HEMOPEXIN_2"/>
    <property type="match status" value="4"/>
</dbReference>
<dbReference type="Gene3D" id="2.110.10.10">
    <property type="entry name" value="Hemopexin-like domain"/>
    <property type="match status" value="1"/>
</dbReference>
<evidence type="ECO:0000313" key="29">
    <source>
        <dbReference type="Proteomes" id="UP000829720"/>
    </source>
</evidence>
<feature type="binding site" evidence="19">
    <location>
        <position position="228"/>
    </location>
    <ligand>
        <name>Zn(2+)</name>
        <dbReference type="ChEBI" id="CHEBI:29105"/>
        <label>2</label>
        <note>catalytic</note>
    </ligand>
</feature>
<feature type="chain" id="PRO_5035832545" description="interstitial collagenase" evidence="26">
    <location>
        <begin position="19"/>
        <end position="471"/>
    </location>
</feature>
<dbReference type="FunFam" id="2.110.10.10:FF:000002">
    <property type="entry name" value="Matrix metallopeptidase 3"/>
    <property type="match status" value="1"/>
</dbReference>
<keyword evidence="15 21" id="KW-1015">Disulfide bond</keyword>
<feature type="binding site" evidence="20">
    <location>
        <position position="200"/>
    </location>
    <ligand>
        <name>Ca(2+)</name>
        <dbReference type="ChEBI" id="CHEBI:29108"/>
        <label>3</label>
    </ligand>
</feature>
<feature type="repeat" description="Hemopexin" evidence="24">
    <location>
        <begin position="428"/>
        <end position="471"/>
    </location>
</feature>
<evidence type="ECO:0000256" key="23">
    <source>
        <dbReference type="PIRSR" id="PIRSR621190-5"/>
    </source>
</evidence>
<sequence>MKTLSLCIFVCIGTAANCGPVLQPASTHENEDMAVMYLKRFYNLTDQNGPTFRHGVSQVTEKLSEMQRFFGLKVTGTMDSETQKVMMEPRCGIPDVSEYSTFPGRPKWPTNKLTYRIENYTPDLSRFEVDTAIERGLQVWAKVTPLRFTRIYSGIADIMISFVRRAHGDNNPFDGPGRVLAHAFGPSRGIGGDAHFDEDEMFTARSSRGINLFLVAAHEFGHSMGLGHSRVRGALMFPTYSYTDPNRFSLSQDDVRGIQSLYGSNPDVNPGKPDPKPPTNPDACGPNLVVDAVTTHGGERLFFKGRYFWRSSSQSSKAVQFLIKNVWPEVPDDLDAAYESTRSRRVYLFKDRQVWALSGNNVVRGYPRSISSMGLPNTVKKISAALYEERSGKTLLFIDNYYYSYDEVRGRMDRGYPRLVEEGYPGTRGKVTAAFEIRGYSYLFDGSTMYEFSSRSKRLYRVLKTSYFLRC</sequence>
<evidence type="ECO:0000256" key="19">
    <source>
        <dbReference type="PIRSR" id="PIRSR001191-2"/>
    </source>
</evidence>
<keyword evidence="14" id="KW-0865">Zymogen</keyword>
<evidence type="ECO:0000256" key="14">
    <source>
        <dbReference type="ARBA" id="ARBA00023145"/>
    </source>
</evidence>
<evidence type="ECO:0000256" key="3">
    <source>
        <dbReference type="ARBA" id="ARBA00022525"/>
    </source>
</evidence>
<feature type="binding site" evidence="20">
    <location>
        <position position="197"/>
    </location>
    <ligand>
        <name>Ca(2+)</name>
        <dbReference type="ChEBI" id="CHEBI:29108"/>
        <label>3</label>
    </ligand>
</feature>
<feature type="binding site" evidence="20">
    <location>
        <position position="291"/>
    </location>
    <ligand>
        <name>Ca(2+)</name>
        <dbReference type="ChEBI" id="CHEBI:29108"/>
        <label>4</label>
    </ligand>
</feature>
<dbReference type="GO" id="GO:0031012">
    <property type="term" value="C:extracellular matrix"/>
    <property type="evidence" value="ECO:0007669"/>
    <property type="project" value="InterPro"/>
</dbReference>
<evidence type="ECO:0000256" key="13">
    <source>
        <dbReference type="ARBA" id="ARBA00023105"/>
    </source>
</evidence>
<dbReference type="InterPro" id="IPR018486">
    <property type="entry name" value="Hemopexin_CS"/>
</dbReference>
<dbReference type="OrthoDB" id="406838at2759"/>
<dbReference type="PANTHER" id="PTHR10201:SF151">
    <property type="entry name" value="INTERSTITIAL COLLAGENASE"/>
    <property type="match status" value="1"/>
</dbReference>
<keyword evidence="11 20" id="KW-0106">Calcium</keyword>
<comment type="catalytic activity">
    <reaction evidence="16">
        <text>Cleavage of the triple helix of collagen at about three-quarters of the length of the molecule from the N-terminus, at 775-Gly-|-Ile-776 in the alpha1(I) chain. Cleaves synthetic substrates and alpha-macroglobulins at bonds where P1' is a hydrophobic residue.</text>
        <dbReference type="EC" id="3.4.24.7"/>
    </reaction>
</comment>
<feature type="binding site" description="in inhibited form" evidence="20">
    <location>
        <position position="91"/>
    </location>
    <ligand>
        <name>Zn(2+)</name>
        <dbReference type="ChEBI" id="CHEBI:29105"/>
        <label>2</label>
        <note>catalytic</note>
    </ligand>
</feature>
<dbReference type="EC" id="3.4.24.7" evidence="17"/>
<dbReference type="CDD" id="cd04278">
    <property type="entry name" value="ZnMc_MMP"/>
    <property type="match status" value="1"/>
</dbReference>
<evidence type="ECO:0000256" key="24">
    <source>
        <dbReference type="PROSITE-ProRule" id="PRU01011"/>
    </source>
</evidence>
<evidence type="ECO:0000256" key="1">
    <source>
        <dbReference type="ARBA" id="ARBA00004498"/>
    </source>
</evidence>
<keyword evidence="4" id="KW-0272">Extracellular matrix</keyword>
<dbReference type="InterPro" id="IPR001818">
    <property type="entry name" value="Pept_M10_metallopeptidase"/>
</dbReference>
<dbReference type="PRINTS" id="PR00138">
    <property type="entry name" value="MATRIXIN"/>
</dbReference>
<feature type="signal peptide" evidence="26">
    <location>
        <begin position="1"/>
        <end position="18"/>
    </location>
</feature>
<comment type="subcellular location">
    <subcellularLocation>
        <location evidence="1">Secreted</location>
        <location evidence="1">Extracellular space</location>
        <location evidence="1">Extracellular matrix</location>
    </subcellularLocation>
</comment>
<keyword evidence="6 19" id="KW-0479">Metal-binding</keyword>
<gene>
    <name evidence="28" type="ORF">AGOR_G00029790</name>
</gene>
<feature type="binding site" evidence="20">
    <location>
        <position position="236"/>
    </location>
    <ligand>
        <name>Zn(2+)</name>
        <dbReference type="ChEBI" id="CHEBI:29105"/>
        <label>2</label>
        <note>catalytic</note>
    </ligand>
</feature>
<dbReference type="InterPro" id="IPR018487">
    <property type="entry name" value="Hemopexin-like_repeat"/>
</dbReference>